<protein>
    <submittedName>
        <fullName evidence="1">Uncharacterized protein</fullName>
    </submittedName>
</protein>
<gene>
    <name evidence="1" type="ORF">WICPIJ_007196</name>
</gene>
<evidence type="ECO:0000313" key="1">
    <source>
        <dbReference type="EMBL" id="KAH3681842.1"/>
    </source>
</evidence>
<evidence type="ECO:0000313" key="2">
    <source>
        <dbReference type="Proteomes" id="UP000774326"/>
    </source>
</evidence>
<proteinExistence type="predicted"/>
<dbReference type="AlphaFoldDB" id="A0A9P8Q0A7"/>
<reference evidence="1" key="1">
    <citation type="journal article" date="2021" name="Open Biol.">
        <title>Shared evolutionary footprints suggest mitochondrial oxidative damage underlies multiple complex I losses in fungi.</title>
        <authorList>
            <person name="Schikora-Tamarit M.A."/>
            <person name="Marcet-Houben M."/>
            <person name="Nosek J."/>
            <person name="Gabaldon T."/>
        </authorList>
    </citation>
    <scope>NUCLEOTIDE SEQUENCE</scope>
    <source>
        <strain evidence="1">CBS2887</strain>
    </source>
</reference>
<sequence>MLKKEYRSTERYIKAPELFPQQLQQYETQHLKILDLDEFIQAITHQVEIIDFANPELRLNKKQTVSTFETDSLIECEEEFDSDQQYDDFDQIEYYNYYLHDEYMDHYDADKEDATDDTTDLGTEDDEQTAGSRGFLTDLAEYKQRYHVCSTDTEQTTQASLQSVTSSEDDFLQNRQTEQLQNSCSGLRRSRNFYHIPSEQARLLHEYSMAHVDEVDQMGLFTVDHVHDINELHRFASAGGSLLDFGGEVNKFKEEEAGSNPLDQSLKQN</sequence>
<name>A0A9P8Q0A7_WICPI</name>
<keyword evidence="2" id="KW-1185">Reference proteome</keyword>
<reference evidence="1" key="2">
    <citation type="submission" date="2021-01" db="EMBL/GenBank/DDBJ databases">
        <authorList>
            <person name="Schikora-Tamarit M.A."/>
        </authorList>
    </citation>
    <scope>NUCLEOTIDE SEQUENCE</scope>
    <source>
        <strain evidence="1">CBS2887</strain>
    </source>
</reference>
<comment type="caution">
    <text evidence="1">The sequence shown here is derived from an EMBL/GenBank/DDBJ whole genome shotgun (WGS) entry which is preliminary data.</text>
</comment>
<dbReference type="Proteomes" id="UP000774326">
    <property type="component" value="Unassembled WGS sequence"/>
</dbReference>
<organism evidence="1 2">
    <name type="scientific">Wickerhamomyces pijperi</name>
    <name type="common">Yeast</name>
    <name type="synonym">Pichia pijperi</name>
    <dbReference type="NCBI Taxonomy" id="599730"/>
    <lineage>
        <taxon>Eukaryota</taxon>
        <taxon>Fungi</taxon>
        <taxon>Dikarya</taxon>
        <taxon>Ascomycota</taxon>
        <taxon>Saccharomycotina</taxon>
        <taxon>Saccharomycetes</taxon>
        <taxon>Phaffomycetales</taxon>
        <taxon>Wickerhamomycetaceae</taxon>
        <taxon>Wickerhamomyces</taxon>
    </lineage>
</organism>
<accession>A0A9P8Q0A7</accession>
<dbReference type="EMBL" id="JAEUBG010004185">
    <property type="protein sequence ID" value="KAH3681842.1"/>
    <property type="molecule type" value="Genomic_DNA"/>
</dbReference>